<evidence type="ECO:0000313" key="2">
    <source>
        <dbReference type="Proteomes" id="UP001372338"/>
    </source>
</evidence>
<keyword evidence="2" id="KW-1185">Reference proteome</keyword>
<gene>
    <name evidence="1" type="ORF">RIF29_19569</name>
</gene>
<evidence type="ECO:0000313" key="1">
    <source>
        <dbReference type="EMBL" id="KAK7266908.1"/>
    </source>
</evidence>
<comment type="caution">
    <text evidence="1">The sequence shown here is derived from an EMBL/GenBank/DDBJ whole genome shotgun (WGS) entry which is preliminary data.</text>
</comment>
<protein>
    <submittedName>
        <fullName evidence="1">Uncharacterized protein</fullName>
    </submittedName>
</protein>
<proteinExistence type="predicted"/>
<organism evidence="1 2">
    <name type="scientific">Crotalaria pallida</name>
    <name type="common">Smooth rattlebox</name>
    <name type="synonym">Crotalaria striata</name>
    <dbReference type="NCBI Taxonomy" id="3830"/>
    <lineage>
        <taxon>Eukaryota</taxon>
        <taxon>Viridiplantae</taxon>
        <taxon>Streptophyta</taxon>
        <taxon>Embryophyta</taxon>
        <taxon>Tracheophyta</taxon>
        <taxon>Spermatophyta</taxon>
        <taxon>Magnoliopsida</taxon>
        <taxon>eudicotyledons</taxon>
        <taxon>Gunneridae</taxon>
        <taxon>Pentapetalae</taxon>
        <taxon>rosids</taxon>
        <taxon>fabids</taxon>
        <taxon>Fabales</taxon>
        <taxon>Fabaceae</taxon>
        <taxon>Papilionoideae</taxon>
        <taxon>50 kb inversion clade</taxon>
        <taxon>genistoids sensu lato</taxon>
        <taxon>core genistoids</taxon>
        <taxon>Crotalarieae</taxon>
        <taxon>Crotalaria</taxon>
    </lineage>
</organism>
<reference evidence="1 2" key="1">
    <citation type="submission" date="2024-01" db="EMBL/GenBank/DDBJ databases">
        <title>The genomes of 5 underutilized Papilionoideae crops provide insights into root nodulation and disease resistanc.</title>
        <authorList>
            <person name="Yuan L."/>
        </authorList>
    </citation>
    <scope>NUCLEOTIDE SEQUENCE [LARGE SCALE GENOMIC DNA]</scope>
    <source>
        <strain evidence="1">ZHUSHIDOU_FW_LH</strain>
        <tissue evidence="1">Leaf</tissue>
    </source>
</reference>
<name>A0AAN9F3S2_CROPI</name>
<dbReference type="AlphaFoldDB" id="A0AAN9F3S2"/>
<dbReference type="EMBL" id="JAYWIO010000004">
    <property type="protein sequence ID" value="KAK7266908.1"/>
    <property type="molecule type" value="Genomic_DNA"/>
</dbReference>
<accession>A0AAN9F3S2</accession>
<sequence>MVGVTKDDVLDLVIDDPAAVARECRFKIPSQQELSRACHISEEQIKNVEQLWKSNPDASLRDLEKPGVDDKPQPVALKYEDANQIYPLECRVSE</sequence>
<dbReference type="Proteomes" id="UP001372338">
    <property type="component" value="Unassembled WGS sequence"/>
</dbReference>